<dbReference type="OrthoDB" id="5959877at2759"/>
<dbReference type="Proteomes" id="UP000549394">
    <property type="component" value="Unassembled WGS sequence"/>
</dbReference>
<evidence type="ECO:0000313" key="1">
    <source>
        <dbReference type="EMBL" id="CAD5123175.1"/>
    </source>
</evidence>
<dbReference type="AlphaFoldDB" id="A0A7I8W672"/>
<organism evidence="1 2">
    <name type="scientific">Dimorphilus gyrociliatus</name>
    <dbReference type="NCBI Taxonomy" id="2664684"/>
    <lineage>
        <taxon>Eukaryota</taxon>
        <taxon>Metazoa</taxon>
        <taxon>Spiralia</taxon>
        <taxon>Lophotrochozoa</taxon>
        <taxon>Annelida</taxon>
        <taxon>Polychaeta</taxon>
        <taxon>Polychaeta incertae sedis</taxon>
        <taxon>Dinophilidae</taxon>
        <taxon>Dimorphilus</taxon>
    </lineage>
</organism>
<dbReference type="Pfam" id="PF05960">
    <property type="entry name" value="DUF885"/>
    <property type="match status" value="1"/>
</dbReference>
<dbReference type="InterPro" id="IPR010281">
    <property type="entry name" value="DUF885"/>
</dbReference>
<accession>A0A7I8W672</accession>
<keyword evidence="2" id="KW-1185">Reference proteome</keyword>
<gene>
    <name evidence="1" type="ORF">DGYR_LOCUS10882</name>
</gene>
<dbReference type="EMBL" id="CAJFCJ010000019">
    <property type="protein sequence ID" value="CAD5123175.1"/>
    <property type="molecule type" value="Genomic_DNA"/>
</dbReference>
<evidence type="ECO:0000313" key="2">
    <source>
        <dbReference type="Proteomes" id="UP000549394"/>
    </source>
</evidence>
<reference evidence="1 2" key="1">
    <citation type="submission" date="2020-08" db="EMBL/GenBank/DDBJ databases">
        <authorList>
            <person name="Hejnol A."/>
        </authorList>
    </citation>
    <scope>NUCLEOTIDE SEQUENCE [LARGE SCALE GENOMIC DNA]</scope>
</reference>
<protein>
    <submittedName>
        <fullName evidence="1">Uncharacterized protein</fullName>
    </submittedName>
</protein>
<dbReference type="PANTHER" id="PTHR33361">
    <property type="entry name" value="GLR0591 PROTEIN"/>
    <property type="match status" value="1"/>
</dbReference>
<name>A0A7I8W672_9ANNE</name>
<dbReference type="PANTHER" id="PTHR33361:SF2">
    <property type="entry name" value="DUF885 DOMAIN-CONTAINING PROTEIN"/>
    <property type="match status" value="1"/>
</dbReference>
<sequence length="254" mass="29066">MNVKYKDGLYKFFYLPILFHETIPGHSLQIITYSSKNITKIDIGLELTPFGTASFAASIEGWGLYAEYLAKRLNCYRTNLDLVGHYSFLLLRASRLVVDTGIHGYGWSYDRSVSYLLKNTLFNKEGAKSEVKRYFTYPGQATSYYIGYLSITNALSKAEKKLGLLFNLKHFHEVVLESLKYGPLETMEEAVDDLIDYTLSCSNGDKQCRKEKYRHLNYLNITTIQTSSKSSSLNQLSLISSMAYQIFLFIVFTL</sequence>
<comment type="caution">
    <text evidence="1">The sequence shown here is derived from an EMBL/GenBank/DDBJ whole genome shotgun (WGS) entry which is preliminary data.</text>
</comment>
<proteinExistence type="predicted"/>